<sequence>MKGTNLGEFEEVVLLTIAALLNDAYSVAICDEIARVTERKVKLSVVHAVLNRLEKKGYVKSHLGEPTKARGGRRKRFFTISHAGKVALTKVKEQRDQLWSLVPDFNLKFI</sequence>
<organism evidence="2 3">
    <name type="scientific">Roseivirga misakiensis</name>
    <dbReference type="NCBI Taxonomy" id="1563681"/>
    <lineage>
        <taxon>Bacteria</taxon>
        <taxon>Pseudomonadati</taxon>
        <taxon>Bacteroidota</taxon>
        <taxon>Cytophagia</taxon>
        <taxon>Cytophagales</taxon>
        <taxon>Roseivirgaceae</taxon>
        <taxon>Roseivirga</taxon>
    </lineage>
</organism>
<dbReference type="EMBL" id="MDGQ01000005">
    <property type="protein sequence ID" value="OEJ99557.1"/>
    <property type="molecule type" value="Genomic_DNA"/>
</dbReference>
<dbReference type="SUPFAM" id="SSF46785">
    <property type="entry name" value="Winged helix' DNA-binding domain"/>
    <property type="match status" value="1"/>
</dbReference>
<reference evidence="2 3" key="1">
    <citation type="submission" date="2016-08" db="EMBL/GenBank/DDBJ databases">
        <title>Draft genome of Fabibacter sp. strain SK-8.</title>
        <authorList>
            <person name="Wong S.-K."/>
            <person name="Hamasaki K."/>
            <person name="Yoshizawa S."/>
        </authorList>
    </citation>
    <scope>NUCLEOTIDE SEQUENCE [LARGE SCALE GENOMIC DNA]</scope>
    <source>
        <strain evidence="2 3">SK-8</strain>
    </source>
</reference>
<dbReference type="Gene3D" id="1.10.10.10">
    <property type="entry name" value="Winged helix-like DNA-binding domain superfamily/Winged helix DNA-binding domain"/>
    <property type="match status" value="1"/>
</dbReference>
<dbReference type="Proteomes" id="UP000095552">
    <property type="component" value="Unassembled WGS sequence"/>
</dbReference>
<dbReference type="AlphaFoldDB" id="A0A1E5SKA5"/>
<dbReference type="RefSeq" id="WP_069835019.1">
    <property type="nucleotide sequence ID" value="NZ_MDGQ01000005.1"/>
</dbReference>
<comment type="caution">
    <text evidence="2">The sequence shown here is derived from an EMBL/GenBank/DDBJ whole genome shotgun (WGS) entry which is preliminary data.</text>
</comment>
<gene>
    <name evidence="2" type="ORF">BFP71_08240</name>
</gene>
<dbReference type="InterPro" id="IPR036390">
    <property type="entry name" value="WH_DNA-bd_sf"/>
</dbReference>
<keyword evidence="3" id="KW-1185">Reference proteome</keyword>
<evidence type="ECO:0000313" key="2">
    <source>
        <dbReference type="EMBL" id="OEJ99557.1"/>
    </source>
</evidence>
<feature type="domain" description="Transcription regulator PadR N-terminal" evidence="1">
    <location>
        <begin position="17"/>
        <end position="89"/>
    </location>
</feature>
<proteinExistence type="predicted"/>
<accession>A0A1E5SKA5</accession>
<name>A0A1E5SKA5_9BACT</name>
<dbReference type="InterPro" id="IPR005149">
    <property type="entry name" value="Tscrpt_reg_PadR_N"/>
</dbReference>
<evidence type="ECO:0000259" key="1">
    <source>
        <dbReference type="Pfam" id="PF03551"/>
    </source>
</evidence>
<dbReference type="STRING" id="1563681.BFP71_08240"/>
<dbReference type="OrthoDB" id="982587at2"/>
<dbReference type="Pfam" id="PF03551">
    <property type="entry name" value="PadR"/>
    <property type="match status" value="1"/>
</dbReference>
<protein>
    <submittedName>
        <fullName evidence="2">PadR family transcriptional regulator</fullName>
    </submittedName>
</protein>
<evidence type="ECO:0000313" key="3">
    <source>
        <dbReference type="Proteomes" id="UP000095552"/>
    </source>
</evidence>
<dbReference type="InterPro" id="IPR036388">
    <property type="entry name" value="WH-like_DNA-bd_sf"/>
</dbReference>